<dbReference type="AlphaFoldDB" id="A0A2R6NJT3"/>
<protein>
    <submittedName>
        <fullName evidence="2">Uncharacterized protein</fullName>
    </submittedName>
</protein>
<name>A0A2R6NJT3_9APHY</name>
<keyword evidence="3" id="KW-1185">Reference proteome</keyword>
<sequence>MYPRAGGDYYLSTHPSSPMMVNCNLLVAFGPSPDAFFISYGTKMSYSNMPQSLTNTFTKEAEMNPMKVSWLRSVFLAYACGALVISTYRIHPNGRTWAAKNMYNNNSTPF</sequence>
<reference evidence="2 3" key="1">
    <citation type="submission" date="2018-02" db="EMBL/GenBank/DDBJ databases">
        <title>Genome sequence of the basidiomycete white-rot fungus Phlebia centrifuga.</title>
        <authorList>
            <person name="Granchi Z."/>
            <person name="Peng M."/>
            <person name="de Vries R.P."/>
            <person name="Hilden K."/>
            <person name="Makela M.R."/>
            <person name="Grigoriev I."/>
            <person name="Riley R."/>
        </authorList>
    </citation>
    <scope>NUCLEOTIDE SEQUENCE [LARGE SCALE GENOMIC DNA]</scope>
    <source>
        <strain evidence="2 3">FBCC195</strain>
    </source>
</reference>
<evidence type="ECO:0000256" key="1">
    <source>
        <dbReference type="SAM" id="Phobius"/>
    </source>
</evidence>
<proteinExistence type="predicted"/>
<dbReference type="Proteomes" id="UP000186601">
    <property type="component" value="Unassembled WGS sequence"/>
</dbReference>
<organism evidence="2 3">
    <name type="scientific">Hermanssonia centrifuga</name>
    <dbReference type="NCBI Taxonomy" id="98765"/>
    <lineage>
        <taxon>Eukaryota</taxon>
        <taxon>Fungi</taxon>
        <taxon>Dikarya</taxon>
        <taxon>Basidiomycota</taxon>
        <taxon>Agaricomycotina</taxon>
        <taxon>Agaricomycetes</taxon>
        <taxon>Polyporales</taxon>
        <taxon>Meruliaceae</taxon>
        <taxon>Hermanssonia</taxon>
    </lineage>
</organism>
<keyword evidence="1" id="KW-0812">Transmembrane</keyword>
<evidence type="ECO:0000313" key="3">
    <source>
        <dbReference type="Proteomes" id="UP000186601"/>
    </source>
</evidence>
<feature type="transmembrane region" description="Helical" evidence="1">
    <location>
        <begin position="70"/>
        <end position="90"/>
    </location>
</feature>
<keyword evidence="1" id="KW-0472">Membrane</keyword>
<accession>A0A2R6NJT3</accession>
<gene>
    <name evidence="2" type="ORF">PHLCEN_2v11508</name>
</gene>
<dbReference type="OrthoDB" id="2791294at2759"/>
<dbReference type="EMBL" id="MLYV02001151">
    <property type="protein sequence ID" value="PSR72624.1"/>
    <property type="molecule type" value="Genomic_DNA"/>
</dbReference>
<keyword evidence="1" id="KW-1133">Transmembrane helix</keyword>
<comment type="caution">
    <text evidence="2">The sequence shown here is derived from an EMBL/GenBank/DDBJ whole genome shotgun (WGS) entry which is preliminary data.</text>
</comment>
<evidence type="ECO:0000313" key="2">
    <source>
        <dbReference type="EMBL" id="PSR72624.1"/>
    </source>
</evidence>